<keyword evidence="5 7" id="KW-0378">Hydrolase</keyword>
<evidence type="ECO:0000256" key="4">
    <source>
        <dbReference type="ARBA" id="ARBA00013208"/>
    </source>
</evidence>
<feature type="region of interest" description="Disordered" evidence="8">
    <location>
        <begin position="250"/>
        <end position="284"/>
    </location>
</feature>
<evidence type="ECO:0000256" key="6">
    <source>
        <dbReference type="PIRSR" id="PIRSR600223-1"/>
    </source>
</evidence>
<comment type="catalytic activity">
    <reaction evidence="1 7">
        <text>Cleavage of hydrophobic, N-terminal signal or leader sequences from secreted and periplasmic proteins.</text>
        <dbReference type="EC" id="3.4.21.89"/>
    </reaction>
</comment>
<evidence type="ECO:0000256" key="7">
    <source>
        <dbReference type="RuleBase" id="RU362042"/>
    </source>
</evidence>
<dbReference type="Pfam" id="PF10502">
    <property type="entry name" value="Peptidase_S26"/>
    <property type="match status" value="1"/>
</dbReference>
<dbReference type="RefSeq" id="WP_414630299.1">
    <property type="nucleotide sequence ID" value="NZ_CP011786.1"/>
</dbReference>
<dbReference type="eggNOG" id="COG0681">
    <property type="taxonomic scope" value="Bacteria"/>
</dbReference>
<organism evidence="10 11">
    <name type="scientific">Bifidobacterium actinocoloniiforme DSM 22766</name>
    <dbReference type="NCBI Taxonomy" id="1437605"/>
    <lineage>
        <taxon>Bacteria</taxon>
        <taxon>Bacillati</taxon>
        <taxon>Actinomycetota</taxon>
        <taxon>Actinomycetes</taxon>
        <taxon>Bifidobacteriales</taxon>
        <taxon>Bifidobacteriaceae</taxon>
        <taxon>Bifidobacterium</taxon>
    </lineage>
</organism>
<dbReference type="GO" id="GO:0006465">
    <property type="term" value="P:signal peptide processing"/>
    <property type="evidence" value="ECO:0007669"/>
    <property type="project" value="InterPro"/>
</dbReference>
<dbReference type="InterPro" id="IPR019533">
    <property type="entry name" value="Peptidase_S26"/>
</dbReference>
<dbReference type="PRINTS" id="PR00727">
    <property type="entry name" value="LEADERPTASE"/>
</dbReference>
<evidence type="ECO:0000313" key="11">
    <source>
        <dbReference type="Proteomes" id="UP000029015"/>
    </source>
</evidence>
<feature type="domain" description="Peptidase S26" evidence="9">
    <location>
        <begin position="59"/>
        <end position="234"/>
    </location>
</feature>
<keyword evidence="11" id="KW-1185">Reference proteome</keyword>
<evidence type="ECO:0000256" key="8">
    <source>
        <dbReference type="SAM" id="MobiDB-lite"/>
    </source>
</evidence>
<evidence type="ECO:0000256" key="3">
    <source>
        <dbReference type="ARBA" id="ARBA00009370"/>
    </source>
</evidence>
<comment type="similarity">
    <text evidence="3 7">Belongs to the peptidase S26 family.</text>
</comment>
<dbReference type="GO" id="GO:0004252">
    <property type="term" value="F:serine-type endopeptidase activity"/>
    <property type="evidence" value="ECO:0007669"/>
    <property type="project" value="InterPro"/>
</dbReference>
<sequence>MARKGGGLRDQSRPNRLSAPYAKPKSGDEVREAFELHPRHATRMVLPESIRYELVDTVRNFMLAVLIPILLVLTVRVFLVGQYMIPSGSMENTLEVEDRVLTSQNLTLNLAKLQRGDVIVFHDPADWLSGESASNAGDDFLIKRLIGLPGDRVSCAGRGEPVKVNGVAIDESSYVKAGVQPSSFAFAVTVPAGHLFVLGDNRADSADSRYHVDDGAQGTVPVENVAGVALATCWPLSRFKRLDNQHGPFASVPDINQSVASDAADGPASQAGSASSASVRSEGQ</sequence>
<feature type="active site" evidence="6">
    <location>
        <position position="143"/>
    </location>
</feature>
<dbReference type="InterPro" id="IPR019758">
    <property type="entry name" value="Pept_S26A_signal_pept_1_CS"/>
</dbReference>
<evidence type="ECO:0000256" key="5">
    <source>
        <dbReference type="ARBA" id="ARBA00022801"/>
    </source>
</evidence>
<feature type="transmembrane region" description="Helical" evidence="7">
    <location>
        <begin position="61"/>
        <end position="85"/>
    </location>
</feature>
<dbReference type="AlphaFoldDB" id="A0A086Z229"/>
<dbReference type="GO" id="GO:0009003">
    <property type="term" value="F:signal peptidase activity"/>
    <property type="evidence" value="ECO:0007669"/>
    <property type="project" value="UniProtKB-EC"/>
</dbReference>
<reference evidence="10 11" key="1">
    <citation type="submission" date="2014-03" db="EMBL/GenBank/DDBJ databases">
        <title>Genomics of Bifidobacteria.</title>
        <authorList>
            <person name="Ventura M."/>
            <person name="Milani C."/>
            <person name="Lugli G.A."/>
        </authorList>
    </citation>
    <scope>NUCLEOTIDE SEQUENCE [LARGE SCALE GENOMIC DNA]</scope>
    <source>
        <strain evidence="10 11">DSM 22766</strain>
    </source>
</reference>
<evidence type="ECO:0000259" key="9">
    <source>
        <dbReference type="Pfam" id="PF10502"/>
    </source>
</evidence>
<feature type="active site" evidence="6">
    <location>
        <position position="89"/>
    </location>
</feature>
<dbReference type="InterPro" id="IPR036286">
    <property type="entry name" value="LexA/Signal_pep-like_sf"/>
</dbReference>
<dbReference type="PANTHER" id="PTHR43390">
    <property type="entry name" value="SIGNAL PEPTIDASE I"/>
    <property type="match status" value="1"/>
</dbReference>
<evidence type="ECO:0000256" key="1">
    <source>
        <dbReference type="ARBA" id="ARBA00000677"/>
    </source>
</evidence>
<dbReference type="Proteomes" id="UP000029015">
    <property type="component" value="Unassembled WGS sequence"/>
</dbReference>
<dbReference type="NCBIfam" id="TIGR02227">
    <property type="entry name" value="sigpep_I_bact"/>
    <property type="match status" value="1"/>
</dbReference>
<keyword evidence="7" id="KW-0645">Protease</keyword>
<keyword evidence="7" id="KW-0812">Transmembrane</keyword>
<dbReference type="CDD" id="cd06530">
    <property type="entry name" value="S26_SPase_I"/>
    <property type="match status" value="1"/>
</dbReference>
<dbReference type="PANTHER" id="PTHR43390:SF1">
    <property type="entry name" value="CHLOROPLAST PROCESSING PEPTIDASE"/>
    <property type="match status" value="1"/>
</dbReference>
<dbReference type="GO" id="GO:0005886">
    <property type="term" value="C:plasma membrane"/>
    <property type="evidence" value="ECO:0007669"/>
    <property type="project" value="UniProtKB-SubCell"/>
</dbReference>
<dbReference type="EC" id="3.4.21.89" evidence="4 7"/>
<gene>
    <name evidence="10" type="ORF">BACT_1283</name>
</gene>
<keyword evidence="7" id="KW-1133">Transmembrane helix</keyword>
<comment type="caution">
    <text evidence="10">The sequence shown here is derived from an EMBL/GenBank/DDBJ whole genome shotgun (WGS) entry which is preliminary data.</text>
</comment>
<dbReference type="SUPFAM" id="SSF51306">
    <property type="entry name" value="LexA/Signal peptidase"/>
    <property type="match status" value="1"/>
</dbReference>
<feature type="compositionally biased region" description="Low complexity" evidence="8">
    <location>
        <begin position="260"/>
        <end position="278"/>
    </location>
</feature>
<name>A0A086Z229_9BIFI</name>
<dbReference type="InterPro" id="IPR000223">
    <property type="entry name" value="Pept_S26A_signal_pept_1"/>
</dbReference>
<dbReference type="EMBL" id="JGYK01000001">
    <property type="protein sequence ID" value="KFI40579.1"/>
    <property type="molecule type" value="Genomic_DNA"/>
</dbReference>
<comment type="subcellular location">
    <subcellularLocation>
        <location evidence="2">Cell membrane</location>
        <topology evidence="2">Single-pass type II membrane protein</topology>
    </subcellularLocation>
    <subcellularLocation>
        <location evidence="7">Membrane</location>
        <topology evidence="7">Single-pass type II membrane protein</topology>
    </subcellularLocation>
</comment>
<dbReference type="Gene3D" id="2.10.109.10">
    <property type="entry name" value="Umud Fragment, subunit A"/>
    <property type="match status" value="1"/>
</dbReference>
<protein>
    <recommendedName>
        <fullName evidence="4 7">Signal peptidase I</fullName>
        <ecNumber evidence="4 7">3.4.21.89</ecNumber>
    </recommendedName>
</protein>
<feature type="region of interest" description="Disordered" evidence="8">
    <location>
        <begin position="1"/>
        <end position="28"/>
    </location>
</feature>
<keyword evidence="7" id="KW-0472">Membrane</keyword>
<proteinExistence type="inferred from homology"/>
<accession>A0A086Z229</accession>
<evidence type="ECO:0000256" key="2">
    <source>
        <dbReference type="ARBA" id="ARBA00004401"/>
    </source>
</evidence>
<dbReference type="PROSITE" id="PS00761">
    <property type="entry name" value="SPASE_I_3"/>
    <property type="match status" value="1"/>
</dbReference>
<evidence type="ECO:0000313" key="10">
    <source>
        <dbReference type="EMBL" id="KFI40579.1"/>
    </source>
</evidence>